<protein>
    <submittedName>
        <fullName evidence="2">Uncharacterized protein</fullName>
    </submittedName>
</protein>
<evidence type="ECO:0000313" key="2">
    <source>
        <dbReference type="EMBL" id="KAF2003856.1"/>
    </source>
</evidence>
<keyword evidence="3" id="KW-1185">Reference proteome</keyword>
<dbReference type="OrthoDB" id="3563303at2759"/>
<keyword evidence="1" id="KW-0472">Membrane</keyword>
<dbReference type="EMBL" id="ML977570">
    <property type="protein sequence ID" value="KAF2003856.1"/>
    <property type="molecule type" value="Genomic_DNA"/>
</dbReference>
<organism evidence="2 3">
    <name type="scientific">Amniculicola lignicola CBS 123094</name>
    <dbReference type="NCBI Taxonomy" id="1392246"/>
    <lineage>
        <taxon>Eukaryota</taxon>
        <taxon>Fungi</taxon>
        <taxon>Dikarya</taxon>
        <taxon>Ascomycota</taxon>
        <taxon>Pezizomycotina</taxon>
        <taxon>Dothideomycetes</taxon>
        <taxon>Pleosporomycetidae</taxon>
        <taxon>Pleosporales</taxon>
        <taxon>Amniculicolaceae</taxon>
        <taxon>Amniculicola</taxon>
    </lineage>
</organism>
<accession>A0A6A5X1A2</accession>
<gene>
    <name evidence="2" type="ORF">P154DRAFT_73274</name>
</gene>
<dbReference type="AlphaFoldDB" id="A0A6A5X1A2"/>
<reference evidence="2" key="1">
    <citation type="journal article" date="2020" name="Stud. Mycol.">
        <title>101 Dothideomycetes genomes: a test case for predicting lifestyles and emergence of pathogens.</title>
        <authorList>
            <person name="Haridas S."/>
            <person name="Albert R."/>
            <person name="Binder M."/>
            <person name="Bloem J."/>
            <person name="Labutti K."/>
            <person name="Salamov A."/>
            <person name="Andreopoulos B."/>
            <person name="Baker S."/>
            <person name="Barry K."/>
            <person name="Bills G."/>
            <person name="Bluhm B."/>
            <person name="Cannon C."/>
            <person name="Castanera R."/>
            <person name="Culley D."/>
            <person name="Daum C."/>
            <person name="Ezra D."/>
            <person name="Gonzalez J."/>
            <person name="Henrissat B."/>
            <person name="Kuo A."/>
            <person name="Liang C."/>
            <person name="Lipzen A."/>
            <person name="Lutzoni F."/>
            <person name="Magnuson J."/>
            <person name="Mondo S."/>
            <person name="Nolan M."/>
            <person name="Ohm R."/>
            <person name="Pangilinan J."/>
            <person name="Park H.-J."/>
            <person name="Ramirez L."/>
            <person name="Alfaro M."/>
            <person name="Sun H."/>
            <person name="Tritt A."/>
            <person name="Yoshinaga Y."/>
            <person name="Zwiers L.-H."/>
            <person name="Turgeon B."/>
            <person name="Goodwin S."/>
            <person name="Spatafora J."/>
            <person name="Crous P."/>
            <person name="Grigoriev I."/>
        </authorList>
    </citation>
    <scope>NUCLEOTIDE SEQUENCE</scope>
    <source>
        <strain evidence="2">CBS 123094</strain>
    </source>
</reference>
<keyword evidence="1" id="KW-1133">Transmembrane helix</keyword>
<evidence type="ECO:0000256" key="1">
    <source>
        <dbReference type="SAM" id="Phobius"/>
    </source>
</evidence>
<dbReference type="Proteomes" id="UP000799779">
    <property type="component" value="Unassembled WGS sequence"/>
</dbReference>
<sequence length="220" mass="25009">MINAIRTPGATRYSASAQSREPQERCKITPLVQNNGCECYFPGCVHFLHVHYMKRTSSSTMKGNTDTLVEEADEAETVKYTITKPTHHVASILDRLLKVLGVLSAIVFGIWAPITYIATLKSNHSNDEAQRLLLEELKRMNSAQSALIKEMEAMRGKFEILAESKVWEFCHLLGPVGFPFQTKLEPDYRQDTNRTTRRITLQRAPSQPASPYRILFFSLF</sequence>
<proteinExistence type="predicted"/>
<evidence type="ECO:0000313" key="3">
    <source>
        <dbReference type="Proteomes" id="UP000799779"/>
    </source>
</evidence>
<keyword evidence="1" id="KW-0812">Transmembrane</keyword>
<name>A0A6A5X1A2_9PLEO</name>
<feature type="transmembrane region" description="Helical" evidence="1">
    <location>
        <begin position="96"/>
        <end position="118"/>
    </location>
</feature>